<feature type="region of interest" description="Disordered" evidence="1">
    <location>
        <begin position="92"/>
        <end position="173"/>
    </location>
</feature>
<feature type="region of interest" description="Disordered" evidence="1">
    <location>
        <begin position="264"/>
        <end position="319"/>
    </location>
</feature>
<feature type="region of interest" description="Disordered" evidence="1">
    <location>
        <begin position="830"/>
        <end position="849"/>
    </location>
</feature>
<feature type="region of interest" description="Disordered" evidence="1">
    <location>
        <begin position="1"/>
        <end position="52"/>
    </location>
</feature>
<reference evidence="2" key="1">
    <citation type="journal article" date="2021" name="Nat. Commun.">
        <title>Genetic determinants of endophytism in the Arabidopsis root mycobiome.</title>
        <authorList>
            <person name="Mesny F."/>
            <person name="Miyauchi S."/>
            <person name="Thiergart T."/>
            <person name="Pickel B."/>
            <person name="Atanasova L."/>
            <person name="Karlsson M."/>
            <person name="Huettel B."/>
            <person name="Barry K.W."/>
            <person name="Haridas S."/>
            <person name="Chen C."/>
            <person name="Bauer D."/>
            <person name="Andreopoulos W."/>
            <person name="Pangilinan J."/>
            <person name="LaButti K."/>
            <person name="Riley R."/>
            <person name="Lipzen A."/>
            <person name="Clum A."/>
            <person name="Drula E."/>
            <person name="Henrissat B."/>
            <person name="Kohler A."/>
            <person name="Grigoriev I.V."/>
            <person name="Martin F.M."/>
            <person name="Hacquard S."/>
        </authorList>
    </citation>
    <scope>NUCLEOTIDE SEQUENCE</scope>
    <source>
        <strain evidence="2">MPI-CAGE-CH-0243</strain>
    </source>
</reference>
<feature type="compositionally biased region" description="Pro residues" evidence="1">
    <location>
        <begin position="33"/>
        <end position="47"/>
    </location>
</feature>
<feature type="compositionally biased region" description="Polar residues" evidence="1">
    <location>
        <begin position="280"/>
        <end position="295"/>
    </location>
</feature>
<evidence type="ECO:0000313" key="2">
    <source>
        <dbReference type="EMBL" id="KAH7117809.1"/>
    </source>
</evidence>
<feature type="region of interest" description="Disordered" evidence="1">
    <location>
        <begin position="206"/>
        <end position="228"/>
    </location>
</feature>
<feature type="compositionally biased region" description="Basic and acidic residues" evidence="1">
    <location>
        <begin position="206"/>
        <end position="221"/>
    </location>
</feature>
<organism evidence="2 3">
    <name type="scientific">Dendryphion nanum</name>
    <dbReference type="NCBI Taxonomy" id="256645"/>
    <lineage>
        <taxon>Eukaryota</taxon>
        <taxon>Fungi</taxon>
        <taxon>Dikarya</taxon>
        <taxon>Ascomycota</taxon>
        <taxon>Pezizomycotina</taxon>
        <taxon>Dothideomycetes</taxon>
        <taxon>Pleosporomycetidae</taxon>
        <taxon>Pleosporales</taxon>
        <taxon>Torulaceae</taxon>
        <taxon>Dendryphion</taxon>
    </lineage>
</organism>
<protein>
    <submittedName>
        <fullName evidence="2">Uncharacterized protein</fullName>
    </submittedName>
</protein>
<proteinExistence type="predicted"/>
<feature type="compositionally biased region" description="Polar residues" evidence="1">
    <location>
        <begin position="109"/>
        <end position="126"/>
    </location>
</feature>
<accession>A0A9P9DF54</accession>
<feature type="region of interest" description="Disordered" evidence="1">
    <location>
        <begin position="872"/>
        <end position="942"/>
    </location>
</feature>
<sequence>MPGRDCQAPNLGRSYSASSYRMRGPFNNRMKRPPPIVVPQLPPPRVTPGPNAFALAAQGNREDDIRVNSQETELHQGGKRSLTPITPTVYGAHTDAEHDNKHGSDRDSNTTVPFTNISDFMRSSSPRKIEEASSSSFASLQGSMPRSRHSNRSGVSGLSSRASHADDGKTSRAHLEARAERKMFKMMGQTEEVDEDNYVTEVLTVDRTHEKREAPKIKEESTNSPRKKIFGMRLPGFLSTTDLVNCSSVQPAPAMPTKAAQLLGATPSLKRSRTPRSVKKNAQTPRSETTKSLPSKSGHPSHGRPLGSHAPPRLHNSTPNRHALIHEVDENIGDRANFTSSDTVQPPTPPQKDTPPVSTHRPGQDQPDRVVCHELLGDISQIPVASDNPPARIPIFFTAANVSRDQSSQSPTKYHPYTAEEYVRLIAGDNIASSRIQLENNHEELVQEDSTSWKNAGDVNGGVNGDGNVRCFTPLQQYPSWWNEENQKHFTRTRSVAPLPPTFYSPSNYSVKMFNGDRPSHNTDRERLLFTVPSRIYNSSISLRTRLNHGSVNMVFQGQANDAEPTSETPKPHAASPPNSKELTARMRLVQQLHSHGGEQVDNPNHQVGVQHMQQDISSSRLTDMLGNVSSPKNQFGAEFHPNCPSAVPSPLQRVTAQHGPHGPPQGVVQTPVTPIEPPQTGTLSDGSNILTHFYMCNEHMDTMGRTLFDLVGRGGNAQMALIADKHRALTTMLDERFEDMKAQINSVDQRMDEQHAQHKAVAAKLDHLLEFIKTEVVEPTAIQTRKNADIDKDIKALQNALQDIKVSMESSTHIPAVALPGQTGILTGPPNHRSQPSLANPYDTAAGSNRDYARVPHMQDMRSNAHFRHVIAGSGNNSNSNGQNNTATTTYNNGYNNAHNQGWPYRPQNGINESKDRSQVYPSSNPYQNSSTEQAMSGGGSGVGFYGGVPGYYAGNANEVFNYQGAPK</sequence>
<dbReference type="EMBL" id="JAGMWT010000013">
    <property type="protein sequence ID" value="KAH7117809.1"/>
    <property type="molecule type" value="Genomic_DNA"/>
</dbReference>
<feature type="compositionally biased region" description="Low complexity" evidence="1">
    <location>
        <begin position="874"/>
        <end position="902"/>
    </location>
</feature>
<gene>
    <name evidence="2" type="ORF">B0J11DRAFT_571012</name>
</gene>
<feature type="compositionally biased region" description="Basic residues" evidence="1">
    <location>
        <begin position="270"/>
        <end position="279"/>
    </location>
</feature>
<dbReference type="AlphaFoldDB" id="A0A9P9DF54"/>
<feature type="compositionally biased region" description="Polar residues" evidence="1">
    <location>
        <begin position="921"/>
        <end position="936"/>
    </location>
</feature>
<comment type="caution">
    <text evidence="2">The sequence shown here is derived from an EMBL/GenBank/DDBJ whole genome shotgun (WGS) entry which is preliminary data.</text>
</comment>
<name>A0A9P9DF54_9PLEO</name>
<feature type="compositionally biased region" description="Basic and acidic residues" evidence="1">
    <location>
        <begin position="94"/>
        <end position="108"/>
    </location>
</feature>
<evidence type="ECO:0000313" key="3">
    <source>
        <dbReference type="Proteomes" id="UP000700596"/>
    </source>
</evidence>
<feature type="region of interest" description="Disordered" evidence="1">
    <location>
        <begin position="336"/>
        <end position="367"/>
    </location>
</feature>
<dbReference type="Proteomes" id="UP000700596">
    <property type="component" value="Unassembled WGS sequence"/>
</dbReference>
<keyword evidence="3" id="KW-1185">Reference proteome</keyword>
<feature type="compositionally biased region" description="Basic and acidic residues" evidence="1">
    <location>
        <begin position="163"/>
        <end position="173"/>
    </location>
</feature>
<evidence type="ECO:0000256" key="1">
    <source>
        <dbReference type="SAM" id="MobiDB-lite"/>
    </source>
</evidence>
<feature type="compositionally biased region" description="Polar residues" evidence="1">
    <location>
        <begin position="152"/>
        <end position="162"/>
    </location>
</feature>
<dbReference type="OrthoDB" id="3796126at2759"/>